<dbReference type="InterPro" id="IPR029787">
    <property type="entry name" value="Nucleotide_cyclase"/>
</dbReference>
<evidence type="ECO:0000313" key="4">
    <source>
        <dbReference type="EMBL" id="WGS64395.1"/>
    </source>
</evidence>
<dbReference type="Proteomes" id="UP001232493">
    <property type="component" value="Chromosome"/>
</dbReference>
<evidence type="ECO:0000313" key="5">
    <source>
        <dbReference type="Proteomes" id="UP001232493"/>
    </source>
</evidence>
<evidence type="ECO:0000256" key="1">
    <source>
        <dbReference type="PROSITE-ProRule" id="PRU00169"/>
    </source>
</evidence>
<dbReference type="Pfam" id="PF00990">
    <property type="entry name" value="GGDEF"/>
    <property type="match status" value="1"/>
</dbReference>
<dbReference type="RefSeq" id="WP_280998024.1">
    <property type="nucleotide sequence ID" value="NZ_CP069362.1"/>
</dbReference>
<dbReference type="PANTHER" id="PTHR45138">
    <property type="entry name" value="REGULATORY COMPONENTS OF SENSORY TRANSDUCTION SYSTEM"/>
    <property type="match status" value="1"/>
</dbReference>
<keyword evidence="1" id="KW-0597">Phosphoprotein</keyword>
<reference evidence="4 5" key="1">
    <citation type="submission" date="2021-02" db="EMBL/GenBank/DDBJ databases">
        <title>Characterization of Marinitoga sp. nov. str. BP5-C20A.</title>
        <authorList>
            <person name="Erauso G."/>
            <person name="Postec A."/>
        </authorList>
    </citation>
    <scope>NUCLEOTIDE SEQUENCE [LARGE SCALE GENOMIC DNA]</scope>
    <source>
        <strain evidence="4 5">BP5-C20A</strain>
    </source>
</reference>
<proteinExistence type="predicted"/>
<dbReference type="Gene3D" id="3.30.70.270">
    <property type="match status" value="1"/>
</dbReference>
<dbReference type="InterPro" id="IPR043128">
    <property type="entry name" value="Rev_trsase/Diguanyl_cyclase"/>
</dbReference>
<feature type="domain" description="Response regulatory" evidence="2">
    <location>
        <begin position="3"/>
        <end position="119"/>
    </location>
</feature>
<dbReference type="InterPro" id="IPR050469">
    <property type="entry name" value="Diguanylate_Cyclase"/>
</dbReference>
<gene>
    <name evidence="4" type="ORF">JRV97_08435</name>
</gene>
<sequence length="468" mass="54147">MKKVLIIDDSVSWREFLKKSISELGYEVQVAEDGLDGLNKFFDFLPDIIISDYVMPKMNGVHLCRFLRSYSSFSNVGILILTGANESINEFWAKKSGANMFLRKDIKPDELVRKINEFIESSNFSIEWTREFYKFRINPFSELVDILEETLKMEVLKSTILDLVDKVNDEEFVMNNLYLLFKEFFSFKGLHILLLSTSAGRVYSFSKEEKYSQNSIRNFLFSNLIRPITPTEWFFKGEFNEKNTNTPVDFLSFNIMHENNDLGIIVFDGVENKNNLLYYMNFLNDSVGILFKTLSVFLDYRTASERDGLTNLYNKKVITEKLSDLITSFKRKNFDLSIAMIDIDDFKQVNDNYGHLAGDKVLKIFSDILVSEMRENDFIGRYGGEEFLVIMPGTNCHEAKLALERALESIRNYNWKKLGIIKPITFSGGICCNYIGKSLTEFINDADKALYLAKKLGKNRIITGEELK</sequence>
<dbReference type="NCBIfam" id="TIGR00254">
    <property type="entry name" value="GGDEF"/>
    <property type="match status" value="1"/>
</dbReference>
<evidence type="ECO:0000259" key="3">
    <source>
        <dbReference type="PROSITE" id="PS50887"/>
    </source>
</evidence>
<dbReference type="CDD" id="cd00156">
    <property type="entry name" value="REC"/>
    <property type="match status" value="1"/>
</dbReference>
<dbReference type="Gene3D" id="3.40.50.2300">
    <property type="match status" value="1"/>
</dbReference>
<keyword evidence="5" id="KW-1185">Reference proteome</keyword>
<dbReference type="PANTHER" id="PTHR45138:SF24">
    <property type="entry name" value="DIGUANYLATE CYCLASE DGCC-RELATED"/>
    <property type="match status" value="1"/>
</dbReference>
<dbReference type="SMART" id="SM00267">
    <property type="entry name" value="GGDEF"/>
    <property type="match status" value="1"/>
</dbReference>
<protein>
    <submittedName>
        <fullName evidence="4">Diguanylate cyclase</fullName>
    </submittedName>
</protein>
<dbReference type="InterPro" id="IPR001789">
    <property type="entry name" value="Sig_transdc_resp-reg_receiver"/>
</dbReference>
<dbReference type="PROSITE" id="PS50887">
    <property type="entry name" value="GGDEF"/>
    <property type="match status" value="1"/>
</dbReference>
<dbReference type="InterPro" id="IPR011006">
    <property type="entry name" value="CheY-like_superfamily"/>
</dbReference>
<dbReference type="Pfam" id="PF00072">
    <property type="entry name" value="Response_reg"/>
    <property type="match status" value="1"/>
</dbReference>
<organism evidence="4 5">
    <name type="scientific">Marinitoga aeolica</name>
    <dbReference type="NCBI Taxonomy" id="2809031"/>
    <lineage>
        <taxon>Bacteria</taxon>
        <taxon>Thermotogati</taxon>
        <taxon>Thermotogota</taxon>
        <taxon>Thermotogae</taxon>
        <taxon>Petrotogales</taxon>
        <taxon>Petrotogaceae</taxon>
        <taxon>Marinitoga</taxon>
    </lineage>
</organism>
<feature type="domain" description="GGDEF" evidence="3">
    <location>
        <begin position="334"/>
        <end position="466"/>
    </location>
</feature>
<dbReference type="CDD" id="cd01949">
    <property type="entry name" value="GGDEF"/>
    <property type="match status" value="1"/>
</dbReference>
<dbReference type="PROSITE" id="PS50110">
    <property type="entry name" value="RESPONSE_REGULATORY"/>
    <property type="match status" value="1"/>
</dbReference>
<accession>A0ABY8PP53</accession>
<evidence type="ECO:0000259" key="2">
    <source>
        <dbReference type="PROSITE" id="PS50110"/>
    </source>
</evidence>
<name>A0ABY8PP53_9BACT</name>
<dbReference type="EMBL" id="CP069362">
    <property type="protein sequence ID" value="WGS64395.1"/>
    <property type="molecule type" value="Genomic_DNA"/>
</dbReference>
<dbReference type="SUPFAM" id="SSF55073">
    <property type="entry name" value="Nucleotide cyclase"/>
    <property type="match status" value="1"/>
</dbReference>
<dbReference type="InterPro" id="IPR000160">
    <property type="entry name" value="GGDEF_dom"/>
</dbReference>
<feature type="modified residue" description="4-aspartylphosphate" evidence="1">
    <location>
        <position position="52"/>
    </location>
</feature>
<dbReference type="SUPFAM" id="SSF52172">
    <property type="entry name" value="CheY-like"/>
    <property type="match status" value="1"/>
</dbReference>
<dbReference type="SMART" id="SM00448">
    <property type="entry name" value="REC"/>
    <property type="match status" value="1"/>
</dbReference>